<feature type="region of interest" description="Disordered" evidence="1">
    <location>
        <begin position="59"/>
        <end position="82"/>
    </location>
</feature>
<dbReference type="Gene3D" id="1.10.10.10">
    <property type="entry name" value="Winged helix-like DNA-binding domain superfamily/Winged helix DNA-binding domain"/>
    <property type="match status" value="1"/>
</dbReference>
<keyword evidence="4" id="KW-1185">Reference proteome</keyword>
<evidence type="ECO:0000313" key="3">
    <source>
        <dbReference type="EMBL" id="RDS85876.1"/>
    </source>
</evidence>
<feature type="region of interest" description="Disordered" evidence="1">
    <location>
        <begin position="295"/>
        <end position="318"/>
    </location>
</feature>
<dbReference type="EMBL" id="QRBF01000001">
    <property type="protein sequence ID" value="RDS85876.1"/>
    <property type="molecule type" value="Genomic_DNA"/>
</dbReference>
<comment type="caution">
    <text evidence="3">The sequence shown here is derived from an EMBL/GenBank/DDBJ whole genome shotgun (WGS) entry which is preliminary data.</text>
</comment>
<accession>A0A370XBV7</accession>
<dbReference type="GO" id="GO:0003677">
    <property type="term" value="F:DNA binding"/>
    <property type="evidence" value="ECO:0007669"/>
    <property type="project" value="InterPro"/>
</dbReference>
<sequence>MTQEPGHPPTKKPFRRPTRAEKRFQIAEVTRLLDSGVPRRMIAERLDVSVRTVNRVVQTQDLPRSKPNATRRGDVQQRAAAGEARNDIARALGISMTQVDYFLRPAGAPRSKQPVAEQQRKALAQSRRAEVERLSTNGHTRYEIAARLGIVPQSVDKHLEHIAIARDTARRLDRLEDLERLGTLCRTQSRVDTIAAMMNTSRWQVIAGLKRLRLRISKPTRRVRKERLQCDVLAQWDQGRSVHDISLALGLTEHAIYNWLQEAGRDYHGRAARVRVAGVCLTETARLMVRAIEQADRDHQASQQAPGPTSGSADPPVDPRAAFVQAAVESMARQRRERARRFGLRGGPPSPATAPPTRTPPTDRLRALWAQGCSVRDIADELDWTIERVRKVVRAMGLPGAPTGYWRVA</sequence>
<evidence type="ECO:0000259" key="2">
    <source>
        <dbReference type="Pfam" id="PF02796"/>
    </source>
</evidence>
<organism evidence="3 4">
    <name type="scientific">Dyella psychrodurans</name>
    <dbReference type="NCBI Taxonomy" id="1927960"/>
    <lineage>
        <taxon>Bacteria</taxon>
        <taxon>Pseudomonadati</taxon>
        <taxon>Pseudomonadota</taxon>
        <taxon>Gammaproteobacteria</taxon>
        <taxon>Lysobacterales</taxon>
        <taxon>Rhodanobacteraceae</taxon>
        <taxon>Dyella</taxon>
    </lineage>
</organism>
<dbReference type="GO" id="GO:0000150">
    <property type="term" value="F:DNA strand exchange activity"/>
    <property type="evidence" value="ECO:0007669"/>
    <property type="project" value="InterPro"/>
</dbReference>
<feature type="compositionally biased region" description="Pro residues" evidence="1">
    <location>
        <begin position="348"/>
        <end position="359"/>
    </location>
</feature>
<feature type="region of interest" description="Disordered" evidence="1">
    <location>
        <begin position="335"/>
        <end position="361"/>
    </location>
</feature>
<dbReference type="RefSeq" id="WP_115476127.1">
    <property type="nucleotide sequence ID" value="NZ_QRBF01000001.1"/>
</dbReference>
<feature type="domain" description="Resolvase HTH" evidence="2">
    <location>
        <begin position="15"/>
        <end position="58"/>
    </location>
</feature>
<protein>
    <recommendedName>
        <fullName evidence="2">Resolvase HTH domain-containing protein</fullName>
    </recommendedName>
</protein>
<dbReference type="Proteomes" id="UP000255334">
    <property type="component" value="Unassembled WGS sequence"/>
</dbReference>
<dbReference type="AlphaFoldDB" id="A0A370XBV7"/>
<name>A0A370XBV7_9GAMM</name>
<dbReference type="Gene3D" id="1.10.10.60">
    <property type="entry name" value="Homeodomain-like"/>
    <property type="match status" value="1"/>
</dbReference>
<evidence type="ECO:0000313" key="4">
    <source>
        <dbReference type="Proteomes" id="UP000255334"/>
    </source>
</evidence>
<reference evidence="3 4" key="1">
    <citation type="submission" date="2018-07" db="EMBL/GenBank/DDBJ databases">
        <title>Dyella monticola sp. nov. and Dyella psychrodurans sp. nov. isolated from monsoon evergreen broad-leaved forest soil of Dinghu Mountain, China.</title>
        <authorList>
            <person name="Gao Z."/>
            <person name="Qiu L."/>
        </authorList>
    </citation>
    <scope>NUCLEOTIDE SEQUENCE [LARGE SCALE GENOMIC DNA]</scope>
    <source>
        <strain evidence="3 4">4MSK11</strain>
    </source>
</reference>
<gene>
    <name evidence="3" type="ORF">DWU99_00960</name>
</gene>
<evidence type="ECO:0000256" key="1">
    <source>
        <dbReference type="SAM" id="MobiDB-lite"/>
    </source>
</evidence>
<dbReference type="Pfam" id="PF02796">
    <property type="entry name" value="HTH_7"/>
    <property type="match status" value="1"/>
</dbReference>
<proteinExistence type="predicted"/>
<dbReference type="InterPro" id="IPR036388">
    <property type="entry name" value="WH-like_DNA-bd_sf"/>
</dbReference>
<dbReference type="InterPro" id="IPR006120">
    <property type="entry name" value="Resolvase_HTH_dom"/>
</dbReference>
<dbReference type="OrthoDB" id="5704033at2"/>
<feature type="compositionally biased region" description="Polar residues" evidence="1">
    <location>
        <begin position="301"/>
        <end position="312"/>
    </location>
</feature>